<dbReference type="SMART" id="SM00028">
    <property type="entry name" value="TPR"/>
    <property type="match status" value="3"/>
</dbReference>
<keyword evidence="5" id="KW-1185">Reference proteome</keyword>
<dbReference type="PANTHER" id="PTHR45586:SF1">
    <property type="entry name" value="LIPOPOLYSACCHARIDE ASSEMBLY PROTEIN B"/>
    <property type="match status" value="1"/>
</dbReference>
<evidence type="ECO:0000256" key="3">
    <source>
        <dbReference type="PROSITE-ProRule" id="PRU00339"/>
    </source>
</evidence>
<evidence type="ECO:0000256" key="2">
    <source>
        <dbReference type="ARBA" id="ARBA00022803"/>
    </source>
</evidence>
<dbReference type="Pfam" id="PF14559">
    <property type="entry name" value="TPR_19"/>
    <property type="match status" value="1"/>
</dbReference>
<reference evidence="4 5" key="1">
    <citation type="journal article" date="2019" name="Sci. Rep.">
        <title>Comparative genomics of chytrid fungi reveal insights into the obligate biotrophic and pathogenic lifestyle of Synchytrium endobioticum.</title>
        <authorList>
            <person name="van de Vossenberg B.T.L.H."/>
            <person name="Warris S."/>
            <person name="Nguyen H.D.T."/>
            <person name="van Gent-Pelzer M.P.E."/>
            <person name="Joly D.L."/>
            <person name="van de Geest H.C."/>
            <person name="Bonants P.J.M."/>
            <person name="Smith D.S."/>
            <person name="Levesque C.A."/>
            <person name="van der Lee T.A.J."/>
        </authorList>
    </citation>
    <scope>NUCLEOTIDE SEQUENCE [LARGE SCALE GENOMIC DNA]</scope>
    <source>
        <strain evidence="4 5">CBS 675.73</strain>
    </source>
</reference>
<evidence type="ECO:0000313" key="5">
    <source>
        <dbReference type="Proteomes" id="UP000320333"/>
    </source>
</evidence>
<dbReference type="Proteomes" id="UP000320333">
    <property type="component" value="Unassembled WGS sequence"/>
</dbReference>
<dbReference type="AlphaFoldDB" id="A0A507EEJ2"/>
<dbReference type="OrthoDB" id="1926212at2759"/>
<protein>
    <submittedName>
        <fullName evidence="4">Uncharacterized protein</fullName>
    </submittedName>
</protein>
<proteinExistence type="predicted"/>
<dbReference type="InterPro" id="IPR051012">
    <property type="entry name" value="CellSynth/LPSAsmb/PSIAsmb"/>
</dbReference>
<keyword evidence="2 3" id="KW-0802">TPR repeat</keyword>
<dbReference type="PROSITE" id="PS50005">
    <property type="entry name" value="TPR"/>
    <property type="match status" value="1"/>
</dbReference>
<dbReference type="InterPro" id="IPR019734">
    <property type="entry name" value="TPR_rpt"/>
</dbReference>
<dbReference type="STRING" id="246404.A0A507EEJ2"/>
<keyword evidence="1" id="KW-0677">Repeat</keyword>
<sequence>MFKRALFQAGRHNIAASRSAHALRFFATTPDASAIAKARDLLAQGTLHLEQQDFEGANAAFEKSVQLHPTSDGFYNLANTLFSLEMTAGKSSDAVRAWTRCIDIEPHQIDAHVNLANVYALSLRDPVKAIEHYKIAASINPADGEVQYNYAVVLDSMGRLEEAIELYDSASKNGIEEAEKHSRNAKARLLGKRIAEQNAAKP</sequence>
<organism evidence="4 5">
    <name type="scientific">Chytriomyces confervae</name>
    <dbReference type="NCBI Taxonomy" id="246404"/>
    <lineage>
        <taxon>Eukaryota</taxon>
        <taxon>Fungi</taxon>
        <taxon>Fungi incertae sedis</taxon>
        <taxon>Chytridiomycota</taxon>
        <taxon>Chytridiomycota incertae sedis</taxon>
        <taxon>Chytridiomycetes</taxon>
        <taxon>Chytridiales</taxon>
        <taxon>Chytriomycetaceae</taxon>
        <taxon>Chytriomyces</taxon>
    </lineage>
</organism>
<gene>
    <name evidence="4" type="ORF">CcCBS67573_g08885</name>
</gene>
<dbReference type="Pfam" id="PF13432">
    <property type="entry name" value="TPR_16"/>
    <property type="match status" value="1"/>
</dbReference>
<dbReference type="SUPFAM" id="SSF48452">
    <property type="entry name" value="TPR-like"/>
    <property type="match status" value="1"/>
</dbReference>
<dbReference type="EMBL" id="QEAP01000655">
    <property type="protein sequence ID" value="TPX61817.1"/>
    <property type="molecule type" value="Genomic_DNA"/>
</dbReference>
<accession>A0A507EEJ2</accession>
<name>A0A507EEJ2_9FUNG</name>
<evidence type="ECO:0000313" key="4">
    <source>
        <dbReference type="EMBL" id="TPX61817.1"/>
    </source>
</evidence>
<comment type="caution">
    <text evidence="4">The sequence shown here is derived from an EMBL/GenBank/DDBJ whole genome shotgun (WGS) entry which is preliminary data.</text>
</comment>
<dbReference type="InterPro" id="IPR011990">
    <property type="entry name" value="TPR-like_helical_dom_sf"/>
</dbReference>
<dbReference type="PANTHER" id="PTHR45586">
    <property type="entry name" value="TPR REPEAT-CONTAINING PROTEIN PA4667"/>
    <property type="match status" value="1"/>
</dbReference>
<feature type="repeat" description="TPR" evidence="3">
    <location>
        <begin position="38"/>
        <end position="71"/>
    </location>
</feature>
<dbReference type="Gene3D" id="1.25.40.10">
    <property type="entry name" value="Tetratricopeptide repeat domain"/>
    <property type="match status" value="1"/>
</dbReference>
<evidence type="ECO:0000256" key="1">
    <source>
        <dbReference type="ARBA" id="ARBA00022737"/>
    </source>
</evidence>